<dbReference type="InterPro" id="IPR012338">
    <property type="entry name" value="Beta-lactam/transpept-like"/>
</dbReference>
<evidence type="ECO:0000259" key="1">
    <source>
        <dbReference type="Pfam" id="PF00144"/>
    </source>
</evidence>
<keyword evidence="2" id="KW-0378">Hydrolase</keyword>
<accession>A0ABU9BCI4</accession>
<dbReference type="Gene3D" id="3.40.710.10">
    <property type="entry name" value="DD-peptidase/beta-lactamase superfamily"/>
    <property type="match status" value="1"/>
</dbReference>
<evidence type="ECO:0000313" key="2">
    <source>
        <dbReference type="EMBL" id="MEK8026687.1"/>
    </source>
</evidence>
<dbReference type="EMBL" id="JBBUTF010000009">
    <property type="protein sequence ID" value="MEK8026687.1"/>
    <property type="molecule type" value="Genomic_DNA"/>
</dbReference>
<name>A0ABU9BCI4_9BURK</name>
<proteinExistence type="predicted"/>
<protein>
    <submittedName>
        <fullName evidence="2">Serine hydrolase</fullName>
        <ecNumber evidence="2">3.-.-.-</ecNumber>
    </submittedName>
</protein>
<reference evidence="2 3" key="1">
    <citation type="submission" date="2024-04" db="EMBL/GenBank/DDBJ databases">
        <title>Novel species of the genus Ideonella isolated from streams.</title>
        <authorList>
            <person name="Lu H."/>
        </authorList>
    </citation>
    <scope>NUCLEOTIDE SEQUENCE [LARGE SCALE GENOMIC DNA]</scope>
    <source>
        <strain evidence="2 3">BYS139W</strain>
    </source>
</reference>
<dbReference type="PANTHER" id="PTHR43283:SF7">
    <property type="entry name" value="BETA-LACTAMASE-RELATED DOMAIN-CONTAINING PROTEIN"/>
    <property type="match status" value="1"/>
</dbReference>
<dbReference type="EC" id="3.-.-.-" evidence="2"/>
<feature type="domain" description="Beta-lactamase-related" evidence="1">
    <location>
        <begin position="112"/>
        <end position="387"/>
    </location>
</feature>
<dbReference type="InterPro" id="IPR050789">
    <property type="entry name" value="Diverse_Enzym_Activities"/>
</dbReference>
<keyword evidence="3" id="KW-1185">Reference proteome</keyword>
<gene>
    <name evidence="2" type="ORF">AACH11_12015</name>
</gene>
<comment type="caution">
    <text evidence="2">The sequence shown here is derived from an EMBL/GenBank/DDBJ whole genome shotgun (WGS) entry which is preliminary data.</text>
</comment>
<dbReference type="PANTHER" id="PTHR43283">
    <property type="entry name" value="BETA-LACTAMASE-RELATED"/>
    <property type="match status" value="1"/>
</dbReference>
<sequence>MSRRSSRSSSPRPPAPPPSAWRWVLAVPLILALMLSMTAMGYPMVYLTRVLRHWHEGQAATDATLPRRAVAARAGVTELQPVRDPLRAEPALRQAFDGRAPAGWLAERGTRALLVLQHGRIVAEHYADGAQADSLQPVRQIGDAVLPMLLLAAIEDGLVQGLDDPLTRLLPELADRDLRYELYTLRHLARQQGGLRWSARAGLADDRLRSLYWPDRRAWLLRGLSLDGKPRDEHVPHAWQADLLALSLERATGRPLSDYLSQRLWQPLGMARPAAWLLDVEDGLERADSGLLARARDLARLGILMSALGVGPDGRAVLTSGAVQQLITPDGAHRLNGGTWVQLGWHARPDPQQGLLWWAEGSDGQLLLVWPRQQIVMVRLGTREGEPVPAWLDRLGGLARALAASDPCGASGTPPPAAEPHEGADAAIAQAGAPLQRVNLTVGTAEAAGPARTAAPEAGAHAGVSASATPVAGAASTAGVRPAPSPVPAWARLPLKVDPALAWGGCPAL</sequence>
<evidence type="ECO:0000313" key="3">
    <source>
        <dbReference type="Proteomes" id="UP001368500"/>
    </source>
</evidence>
<organism evidence="2 3">
    <name type="scientific">Pseudaquabacterium rugosum</name>
    <dbReference type="NCBI Taxonomy" id="2984194"/>
    <lineage>
        <taxon>Bacteria</taxon>
        <taxon>Pseudomonadati</taxon>
        <taxon>Pseudomonadota</taxon>
        <taxon>Betaproteobacteria</taxon>
        <taxon>Burkholderiales</taxon>
        <taxon>Sphaerotilaceae</taxon>
        <taxon>Pseudaquabacterium</taxon>
    </lineage>
</organism>
<dbReference type="SUPFAM" id="SSF56601">
    <property type="entry name" value="beta-lactamase/transpeptidase-like"/>
    <property type="match status" value="1"/>
</dbReference>
<dbReference type="Proteomes" id="UP001368500">
    <property type="component" value="Unassembled WGS sequence"/>
</dbReference>
<dbReference type="InterPro" id="IPR001466">
    <property type="entry name" value="Beta-lactam-related"/>
</dbReference>
<dbReference type="Pfam" id="PF00144">
    <property type="entry name" value="Beta-lactamase"/>
    <property type="match status" value="1"/>
</dbReference>
<dbReference type="RefSeq" id="WP_341374469.1">
    <property type="nucleotide sequence ID" value="NZ_JBBUTF010000009.1"/>
</dbReference>
<dbReference type="GO" id="GO:0016787">
    <property type="term" value="F:hydrolase activity"/>
    <property type="evidence" value="ECO:0007669"/>
    <property type="project" value="UniProtKB-KW"/>
</dbReference>